<feature type="signal peptide" evidence="1">
    <location>
        <begin position="1"/>
        <end position="20"/>
    </location>
</feature>
<organism evidence="2 3">
    <name type="scientific">Aureobasidium subglaciale (strain EXF-2481)</name>
    <name type="common">Aureobasidium pullulans var. subglaciale</name>
    <dbReference type="NCBI Taxonomy" id="1043005"/>
    <lineage>
        <taxon>Eukaryota</taxon>
        <taxon>Fungi</taxon>
        <taxon>Dikarya</taxon>
        <taxon>Ascomycota</taxon>
        <taxon>Pezizomycotina</taxon>
        <taxon>Dothideomycetes</taxon>
        <taxon>Dothideomycetidae</taxon>
        <taxon>Dothideales</taxon>
        <taxon>Saccotheciaceae</taxon>
        <taxon>Aureobasidium</taxon>
    </lineage>
</organism>
<evidence type="ECO:0000313" key="2">
    <source>
        <dbReference type="EMBL" id="KEQ97500.1"/>
    </source>
</evidence>
<dbReference type="GeneID" id="25369346"/>
<protein>
    <recommendedName>
        <fullName evidence="4">Secreted protein</fullName>
    </recommendedName>
</protein>
<evidence type="ECO:0000256" key="1">
    <source>
        <dbReference type="SAM" id="SignalP"/>
    </source>
</evidence>
<evidence type="ECO:0000313" key="3">
    <source>
        <dbReference type="Proteomes" id="UP000030641"/>
    </source>
</evidence>
<dbReference type="RefSeq" id="XP_013346077.1">
    <property type="nucleotide sequence ID" value="XM_013490623.1"/>
</dbReference>
<reference evidence="2 3" key="1">
    <citation type="journal article" date="2014" name="BMC Genomics">
        <title>Genome sequencing of four Aureobasidium pullulans varieties: biotechnological potential, stress tolerance, and description of new species.</title>
        <authorList>
            <person name="Gostin Ar C."/>
            <person name="Ohm R.A."/>
            <person name="Kogej T."/>
            <person name="Sonjak S."/>
            <person name="Turk M."/>
            <person name="Zajc J."/>
            <person name="Zalar P."/>
            <person name="Grube M."/>
            <person name="Sun H."/>
            <person name="Han J."/>
            <person name="Sharma A."/>
            <person name="Chiniquy J."/>
            <person name="Ngan C.Y."/>
            <person name="Lipzen A."/>
            <person name="Barry K."/>
            <person name="Grigoriev I.V."/>
            <person name="Gunde-Cimerman N."/>
        </authorList>
    </citation>
    <scope>NUCLEOTIDE SEQUENCE [LARGE SCALE GENOMIC DNA]</scope>
    <source>
        <strain evidence="2 3">EXF-2481</strain>
    </source>
</reference>
<evidence type="ECO:0008006" key="4">
    <source>
        <dbReference type="Google" id="ProtNLM"/>
    </source>
</evidence>
<accession>A0A074YIH0</accession>
<dbReference type="EMBL" id="KL584754">
    <property type="protein sequence ID" value="KEQ97500.1"/>
    <property type="molecule type" value="Genomic_DNA"/>
</dbReference>
<gene>
    <name evidence="2" type="ORF">AUEXF2481DRAFT_602342</name>
</gene>
<dbReference type="AlphaFoldDB" id="A0A074YIH0"/>
<sequence length="136" mass="15330">MCRVVFWMAWSARLIQKLRSTILAASNAAQTTLLPDVVSYKSRPDELPNFIRRIFNIIERSSSIRRSSYKSAIHKHTRSASDGLKPIGFYTIRSLPWLARSTVNREVPSSSLGGRVILFCWRCLTGMIRESGGAGK</sequence>
<feature type="chain" id="PRO_5001703337" description="Secreted protein" evidence="1">
    <location>
        <begin position="21"/>
        <end position="136"/>
    </location>
</feature>
<keyword evidence="3" id="KW-1185">Reference proteome</keyword>
<proteinExistence type="predicted"/>
<dbReference type="Proteomes" id="UP000030641">
    <property type="component" value="Unassembled WGS sequence"/>
</dbReference>
<name>A0A074YIH0_AURSE</name>
<keyword evidence="1" id="KW-0732">Signal</keyword>
<dbReference type="InParanoid" id="A0A074YIH0"/>
<dbReference type="HOGENOM" id="CLU_1875042_0_0_1"/>